<gene>
    <name evidence="9" type="ORF">FHW18_001899</name>
</gene>
<comment type="caution">
    <text evidence="9">The sequence shown here is derived from an EMBL/GenBank/DDBJ whole genome shotgun (WGS) entry which is preliminary data.</text>
</comment>
<keyword evidence="4 7" id="KW-0812">Transmembrane</keyword>
<evidence type="ECO:0000313" key="10">
    <source>
        <dbReference type="Proteomes" id="UP000542125"/>
    </source>
</evidence>
<evidence type="ECO:0000256" key="2">
    <source>
        <dbReference type="ARBA" id="ARBA00022448"/>
    </source>
</evidence>
<evidence type="ECO:0000256" key="5">
    <source>
        <dbReference type="ARBA" id="ARBA00022989"/>
    </source>
</evidence>
<dbReference type="PROSITE" id="PS50928">
    <property type="entry name" value="ABC_TM1"/>
    <property type="match status" value="1"/>
</dbReference>
<dbReference type="PANTHER" id="PTHR30151">
    <property type="entry name" value="ALKANE SULFONATE ABC TRANSPORTER-RELATED, MEMBRANE SUBUNIT"/>
    <property type="match status" value="1"/>
</dbReference>
<dbReference type="Gene3D" id="1.10.3720.10">
    <property type="entry name" value="MetI-like"/>
    <property type="match status" value="1"/>
</dbReference>
<dbReference type="SUPFAM" id="SSF161098">
    <property type="entry name" value="MetI-like"/>
    <property type="match status" value="1"/>
</dbReference>
<keyword evidence="5 7" id="KW-1133">Transmembrane helix</keyword>
<dbReference type="InterPro" id="IPR035906">
    <property type="entry name" value="MetI-like_sf"/>
</dbReference>
<accession>A0A7Y9IUB0</accession>
<name>A0A7Y9IUB0_9BURK</name>
<evidence type="ECO:0000256" key="1">
    <source>
        <dbReference type="ARBA" id="ARBA00004651"/>
    </source>
</evidence>
<evidence type="ECO:0000256" key="7">
    <source>
        <dbReference type="RuleBase" id="RU363032"/>
    </source>
</evidence>
<feature type="domain" description="ABC transmembrane type-1" evidence="8">
    <location>
        <begin position="57"/>
        <end position="241"/>
    </location>
</feature>
<proteinExistence type="inferred from homology"/>
<dbReference type="GO" id="GO:0055085">
    <property type="term" value="P:transmembrane transport"/>
    <property type="evidence" value="ECO:0007669"/>
    <property type="project" value="InterPro"/>
</dbReference>
<evidence type="ECO:0000259" key="8">
    <source>
        <dbReference type="PROSITE" id="PS50928"/>
    </source>
</evidence>
<keyword evidence="6 7" id="KW-0472">Membrane</keyword>
<evidence type="ECO:0000256" key="4">
    <source>
        <dbReference type="ARBA" id="ARBA00022692"/>
    </source>
</evidence>
<feature type="transmembrane region" description="Helical" evidence="7">
    <location>
        <begin position="163"/>
        <end position="184"/>
    </location>
</feature>
<dbReference type="GO" id="GO:0005886">
    <property type="term" value="C:plasma membrane"/>
    <property type="evidence" value="ECO:0007669"/>
    <property type="project" value="UniProtKB-SubCell"/>
</dbReference>
<dbReference type="Proteomes" id="UP000542125">
    <property type="component" value="Unassembled WGS sequence"/>
</dbReference>
<feature type="transmembrane region" description="Helical" evidence="7">
    <location>
        <begin position="61"/>
        <end position="83"/>
    </location>
</feature>
<dbReference type="AlphaFoldDB" id="A0A7Y9IUB0"/>
<feature type="transmembrane region" description="Helical" evidence="7">
    <location>
        <begin position="95"/>
        <end position="117"/>
    </location>
</feature>
<feature type="transmembrane region" description="Helical" evidence="7">
    <location>
        <begin position="219"/>
        <end position="240"/>
    </location>
</feature>
<dbReference type="RefSeq" id="WP_179585677.1">
    <property type="nucleotide sequence ID" value="NZ_JACBYR010000001.1"/>
</dbReference>
<dbReference type="Pfam" id="PF00528">
    <property type="entry name" value="BPD_transp_1"/>
    <property type="match status" value="1"/>
</dbReference>
<keyword evidence="2 7" id="KW-0813">Transport</keyword>
<organism evidence="9 10">
    <name type="scientific">Pigmentiphaga litoralis</name>
    <dbReference type="NCBI Taxonomy" id="516702"/>
    <lineage>
        <taxon>Bacteria</taxon>
        <taxon>Pseudomonadati</taxon>
        <taxon>Pseudomonadota</taxon>
        <taxon>Betaproteobacteria</taxon>
        <taxon>Burkholderiales</taxon>
        <taxon>Alcaligenaceae</taxon>
        <taxon>Pigmentiphaga</taxon>
    </lineage>
</organism>
<keyword evidence="10" id="KW-1185">Reference proteome</keyword>
<dbReference type="CDD" id="cd06261">
    <property type="entry name" value="TM_PBP2"/>
    <property type="match status" value="1"/>
</dbReference>
<dbReference type="PANTHER" id="PTHR30151:SF0">
    <property type="entry name" value="ABC TRANSPORTER PERMEASE PROTEIN MJ0413-RELATED"/>
    <property type="match status" value="1"/>
</dbReference>
<evidence type="ECO:0000256" key="3">
    <source>
        <dbReference type="ARBA" id="ARBA00022475"/>
    </source>
</evidence>
<dbReference type="InterPro" id="IPR000515">
    <property type="entry name" value="MetI-like"/>
</dbReference>
<keyword evidence="3" id="KW-1003">Cell membrane</keyword>
<sequence>MTLTRRMERWYSIPLLLLIWQAVAWSGWVSPRVLPPLDRVATAWLADMANGNLPYHAGITLYRTLSGFAIGSIAGVLIGFALARVKWVEYLFEPVFFAGYPVPKIALFPIFTFVFGIGTPSKIAFAAVECLYPVVVATHLATRGIGREVVWAAQNMGLKGAGLLRHVLIPAALPGILAGLRIALPIGITVVVVTEMIGDTHGLGFYVGYAGTSFRPDKLYAGIVSIGLLGWVLDHGVIAVRNRALRWSHLQE</sequence>
<dbReference type="EMBL" id="JACBYR010000001">
    <property type="protein sequence ID" value="NYE82628.1"/>
    <property type="molecule type" value="Genomic_DNA"/>
</dbReference>
<reference evidence="9 10" key="1">
    <citation type="submission" date="2020-07" db="EMBL/GenBank/DDBJ databases">
        <title>Genomic Encyclopedia of Type Strains, Phase IV (KMG-V): Genome sequencing to study the core and pangenomes of soil and plant-associated prokaryotes.</title>
        <authorList>
            <person name="Whitman W."/>
        </authorList>
    </citation>
    <scope>NUCLEOTIDE SEQUENCE [LARGE SCALE GENOMIC DNA]</scope>
    <source>
        <strain evidence="9 10">SAS40</strain>
    </source>
</reference>
<comment type="similarity">
    <text evidence="7">Belongs to the binding-protein-dependent transport system permease family.</text>
</comment>
<comment type="subcellular location">
    <subcellularLocation>
        <location evidence="1 7">Cell membrane</location>
        <topology evidence="1 7">Multi-pass membrane protein</topology>
    </subcellularLocation>
</comment>
<protein>
    <submittedName>
        <fullName evidence="9">ABC-type nitrate/sulfonate/bicarbonate transport system permease component</fullName>
    </submittedName>
</protein>
<evidence type="ECO:0000256" key="6">
    <source>
        <dbReference type="ARBA" id="ARBA00023136"/>
    </source>
</evidence>
<feature type="transmembrane region" description="Helical" evidence="7">
    <location>
        <begin position="123"/>
        <end position="142"/>
    </location>
</feature>
<evidence type="ECO:0000313" key="9">
    <source>
        <dbReference type="EMBL" id="NYE82628.1"/>
    </source>
</evidence>